<comment type="caution">
    <text evidence="2">The sequence shown here is derived from an EMBL/GenBank/DDBJ whole genome shotgun (WGS) entry which is preliminary data.</text>
</comment>
<feature type="region of interest" description="Disordered" evidence="1">
    <location>
        <begin position="17"/>
        <end position="40"/>
    </location>
</feature>
<gene>
    <name evidence="2" type="ORF">PVAP13_8KG252004</name>
</gene>
<evidence type="ECO:0000313" key="3">
    <source>
        <dbReference type="Proteomes" id="UP000823388"/>
    </source>
</evidence>
<reference evidence="2" key="1">
    <citation type="submission" date="2020-05" db="EMBL/GenBank/DDBJ databases">
        <title>WGS assembly of Panicum virgatum.</title>
        <authorList>
            <person name="Lovell J.T."/>
            <person name="Jenkins J."/>
            <person name="Shu S."/>
            <person name="Juenger T.E."/>
            <person name="Schmutz J."/>
        </authorList>
    </citation>
    <scope>NUCLEOTIDE SEQUENCE</scope>
    <source>
        <strain evidence="2">AP13</strain>
    </source>
</reference>
<accession>A0A8T0PMS0</accession>
<dbReference type="Proteomes" id="UP000823388">
    <property type="component" value="Chromosome 8K"/>
</dbReference>
<dbReference type="EMBL" id="CM029051">
    <property type="protein sequence ID" value="KAG2562395.1"/>
    <property type="molecule type" value="Genomic_DNA"/>
</dbReference>
<keyword evidence="3" id="KW-1185">Reference proteome</keyword>
<evidence type="ECO:0000313" key="2">
    <source>
        <dbReference type="EMBL" id="KAG2562395.1"/>
    </source>
</evidence>
<proteinExistence type="predicted"/>
<organism evidence="2 3">
    <name type="scientific">Panicum virgatum</name>
    <name type="common">Blackwell switchgrass</name>
    <dbReference type="NCBI Taxonomy" id="38727"/>
    <lineage>
        <taxon>Eukaryota</taxon>
        <taxon>Viridiplantae</taxon>
        <taxon>Streptophyta</taxon>
        <taxon>Embryophyta</taxon>
        <taxon>Tracheophyta</taxon>
        <taxon>Spermatophyta</taxon>
        <taxon>Magnoliopsida</taxon>
        <taxon>Liliopsida</taxon>
        <taxon>Poales</taxon>
        <taxon>Poaceae</taxon>
        <taxon>PACMAD clade</taxon>
        <taxon>Panicoideae</taxon>
        <taxon>Panicodae</taxon>
        <taxon>Paniceae</taxon>
        <taxon>Panicinae</taxon>
        <taxon>Panicum</taxon>
        <taxon>Panicum sect. Hiantes</taxon>
    </lineage>
</organism>
<dbReference type="AlphaFoldDB" id="A0A8T0PMS0"/>
<protein>
    <submittedName>
        <fullName evidence="2">Uncharacterized protein</fullName>
    </submittedName>
</protein>
<name>A0A8T0PMS0_PANVG</name>
<evidence type="ECO:0000256" key="1">
    <source>
        <dbReference type="SAM" id="MobiDB-lite"/>
    </source>
</evidence>
<sequence>MTRRQLGRGARGLLSCCGGLDTRRRRHQPPPTSASPAPFYTIALPAPPNSCGPETRHRHRARTTVRYGIRRWYAGWEVQGKKDLTDETILTQHQSTVADANMTRHVFILARPIRLQFMP</sequence>